<dbReference type="AlphaFoldDB" id="A0AAJ0CIS8"/>
<dbReference type="Gene3D" id="3.90.210.10">
    <property type="entry name" value="Heat-Labile Enterotoxin, subunit A"/>
    <property type="match status" value="1"/>
</dbReference>
<organism evidence="1 2">
    <name type="scientific">Conoideocrella luteorostrata</name>
    <dbReference type="NCBI Taxonomy" id="1105319"/>
    <lineage>
        <taxon>Eukaryota</taxon>
        <taxon>Fungi</taxon>
        <taxon>Dikarya</taxon>
        <taxon>Ascomycota</taxon>
        <taxon>Pezizomycotina</taxon>
        <taxon>Sordariomycetes</taxon>
        <taxon>Hypocreomycetidae</taxon>
        <taxon>Hypocreales</taxon>
        <taxon>Clavicipitaceae</taxon>
        <taxon>Conoideocrella</taxon>
    </lineage>
</organism>
<evidence type="ECO:0000313" key="1">
    <source>
        <dbReference type="EMBL" id="KAK2591516.1"/>
    </source>
</evidence>
<gene>
    <name evidence="1" type="ORF">QQS21_010791</name>
</gene>
<name>A0AAJ0CIS8_9HYPO</name>
<keyword evidence="2" id="KW-1185">Reference proteome</keyword>
<reference evidence="1" key="1">
    <citation type="submission" date="2023-06" db="EMBL/GenBank/DDBJ databases">
        <title>Conoideocrella luteorostrata (Hypocreales: Clavicipitaceae), a potential biocontrol fungus for elongate hemlock scale in United States Christmas tree production areas.</title>
        <authorList>
            <person name="Barrett H."/>
            <person name="Lovett B."/>
            <person name="Macias A.M."/>
            <person name="Stajich J.E."/>
            <person name="Kasson M.T."/>
        </authorList>
    </citation>
    <scope>NUCLEOTIDE SEQUENCE</scope>
    <source>
        <strain evidence="1">ARSEF 14590</strain>
    </source>
</reference>
<comment type="caution">
    <text evidence="1">The sequence shown here is derived from an EMBL/GenBank/DDBJ whole genome shotgun (WGS) entry which is preliminary data.</text>
</comment>
<evidence type="ECO:0000313" key="2">
    <source>
        <dbReference type="Proteomes" id="UP001251528"/>
    </source>
</evidence>
<protein>
    <submittedName>
        <fullName evidence="1">Uncharacterized protein</fullName>
    </submittedName>
</protein>
<dbReference type="EMBL" id="JASWJB010000329">
    <property type="protein sequence ID" value="KAK2591516.1"/>
    <property type="molecule type" value="Genomic_DNA"/>
</dbReference>
<accession>A0AAJ0CIS8</accession>
<proteinExistence type="predicted"/>
<dbReference type="Proteomes" id="UP001251528">
    <property type="component" value="Unassembled WGS sequence"/>
</dbReference>
<sequence>MAPHGTVYMVVREGANGLGTPRDLRGQGGISNHRLPAPGEEALAAEWQRLRNIRPDHSETDIEFQDLMEITMNVIGDEASARRSAWAHIDPRSDSPAQRAWIVEIATSPNILMMSRARQNAGVAYLALGGMVWSQVVRFTEISPSQTGIREPIATLREDDAFYPGWMNAVQLTWMTNLDYNRAWETYGATQGLMTGVFDNPPQGTSRAQLARDLVSAVTSSQLIREQPRRQRLRELLDWDIDREPHRDFPLLRTAQPPRLDASALPLIDWARVQIPPDVQIALASGLATAVQCTSALQPFRDFFLNKGPRKSKREERKDDDACSQLSGLIKENKNIPSACHKVKNIELYIALSDKFMEGTWDNVGGTLEGPAGKAEFFFAKAPDAGTRKTISVDMKKYFGSDEIDISGIDKMTLNAQAIFWESWTSLRNDEFTVKDVTIRAQCSDPAFKAQDNKYVGINKSYHHPGKESFIWDFFGEYKQKTVGTLKISPSDWSFTPPCTVIKDLKYHFKIASALGGGTFDKIFFTLGEGKQIPLGSNVKDGFSKEDSINLKEIFGKDTIDILDLKKIAVGDDLADSFLLKGDKWNFQGITFSATCADISKKMEMKKFGSVGIEVQHKNNAPAWTGDISPQDWLEVA</sequence>